<reference evidence="2 3" key="1">
    <citation type="submission" date="2020-05" db="EMBL/GenBank/DDBJ databases">
        <title>Complete closed genome sequence of Defluviicoccus vanus.</title>
        <authorList>
            <person name="Bessarab I."/>
            <person name="Arumugam K."/>
            <person name="Maszenan A.M."/>
            <person name="Seviour R.J."/>
            <person name="Williams R.B."/>
        </authorList>
    </citation>
    <scope>NUCLEOTIDE SEQUENCE [LARGE SCALE GENOMIC DNA]</scope>
    <source>
        <strain evidence="2 3">Ben 114</strain>
    </source>
</reference>
<accession>A0A7H1MXF1</accession>
<dbReference type="AlphaFoldDB" id="A0A7H1MXF1"/>
<protein>
    <submittedName>
        <fullName evidence="2">Uncharacterized protein</fullName>
    </submittedName>
</protein>
<name>A0A7H1MXF1_9PROT</name>
<gene>
    <name evidence="2" type="ORF">HQ394_00630</name>
</gene>
<evidence type="ECO:0000313" key="3">
    <source>
        <dbReference type="Proteomes" id="UP000516369"/>
    </source>
</evidence>
<dbReference type="KEGG" id="dvn:HQ394_00630"/>
<keyword evidence="3" id="KW-1185">Reference proteome</keyword>
<evidence type="ECO:0000256" key="1">
    <source>
        <dbReference type="SAM" id="MobiDB-lite"/>
    </source>
</evidence>
<feature type="compositionally biased region" description="Basic and acidic residues" evidence="1">
    <location>
        <begin position="95"/>
        <end position="104"/>
    </location>
</feature>
<proteinExistence type="predicted"/>
<sequence length="225" mass="24598">MGSVGAERPGALVLLEINETDLRAMIHDGLLSRADIANPARISAALQLIVARWRSTVTIPPPPPPEKRVERRRGRERRRSAPRTSSLLSYVTETEFDRRTGSDRRRAKRANIGDATPTMPAPTNLVTLADARTKRVKQQRRELNPPASEPAAALLPIRRRRLPAVDAPNPTGKPRPEKDAAGTVVAIDPHAGAPMLAIPTRVTTLLATRPRCNQPLSVTACRKPT</sequence>
<feature type="compositionally biased region" description="Basic residues" evidence="1">
    <location>
        <begin position="70"/>
        <end position="81"/>
    </location>
</feature>
<evidence type="ECO:0000313" key="2">
    <source>
        <dbReference type="EMBL" id="QNT68137.1"/>
    </source>
</evidence>
<dbReference type="Proteomes" id="UP000516369">
    <property type="component" value="Chromosome"/>
</dbReference>
<organism evidence="2 3">
    <name type="scientific">Defluviicoccus vanus</name>
    <dbReference type="NCBI Taxonomy" id="111831"/>
    <lineage>
        <taxon>Bacteria</taxon>
        <taxon>Pseudomonadati</taxon>
        <taxon>Pseudomonadota</taxon>
        <taxon>Alphaproteobacteria</taxon>
        <taxon>Rhodospirillales</taxon>
        <taxon>Rhodospirillaceae</taxon>
        <taxon>Defluviicoccus</taxon>
    </lineage>
</organism>
<feature type="region of interest" description="Disordered" evidence="1">
    <location>
        <begin position="57"/>
        <end position="122"/>
    </location>
</feature>
<dbReference type="EMBL" id="CP053923">
    <property type="protein sequence ID" value="QNT68137.1"/>
    <property type="molecule type" value="Genomic_DNA"/>
</dbReference>